<evidence type="ECO:0000313" key="4">
    <source>
        <dbReference type="EMBL" id="KWX10637.1"/>
    </source>
</evidence>
<dbReference type="AlphaFoldDB" id="A0A132MRJ4"/>
<evidence type="ECO:0000313" key="6">
    <source>
        <dbReference type="Proteomes" id="UP000070598"/>
    </source>
</evidence>
<feature type="region of interest" description="Disordered" evidence="1">
    <location>
        <begin position="33"/>
        <end position="67"/>
    </location>
</feature>
<dbReference type="RefSeq" id="WP_066888041.1">
    <property type="nucleotide sequence ID" value="NZ_CP171739.1"/>
</dbReference>
<dbReference type="PATRIC" id="fig|1469144.10.peg.2753"/>
<reference evidence="5" key="3">
    <citation type="submission" date="2015-04" db="EMBL/GenBank/DDBJ databases">
        <title>Physiological reanalysis, assessment of diazotrophy, and genome sequences of multiple isolates of Streptomyces thermoautotrophicus.</title>
        <authorList>
            <person name="MacKellar D.C."/>
            <person name="Lieber L."/>
            <person name="Norman J."/>
            <person name="Bolger A."/>
            <person name="Tobin C."/>
            <person name="Murray J.W."/>
            <person name="Chang R."/>
            <person name="Ford T."/>
            <person name="Nguyen P.Q."/>
            <person name="Woodward J."/>
            <person name="Permingeat H."/>
            <person name="Joshi N.S."/>
            <person name="Silver P.A."/>
            <person name="Usadel B."/>
            <person name="Rutherford A.W."/>
            <person name="Friesen M."/>
            <person name="Prell J."/>
        </authorList>
    </citation>
    <scope>NUCLEOTIDE SEQUENCE [LARGE SCALE GENOMIC DNA]</scope>
    <source>
        <strain evidence="5">H1</strain>
    </source>
</reference>
<dbReference type="EMBL" id="JYIJ01000018">
    <property type="protein sequence ID" value="KWX00414.1"/>
    <property type="molecule type" value="Genomic_DNA"/>
</dbReference>
<reference evidence="6" key="2">
    <citation type="submission" date="2015-02" db="EMBL/GenBank/DDBJ databases">
        <title>Physiological reanalysis, assessment of diazotrophy, and genome sequences of multiple isolates of Streptomyces thermoautotrophicus.</title>
        <authorList>
            <person name="MacKellar D.C."/>
            <person name="Lieber L."/>
            <person name="Norman J."/>
            <person name="Bolger A."/>
            <person name="Tobin C."/>
            <person name="Murray J.W."/>
            <person name="Friesen M."/>
            <person name="Prell J."/>
        </authorList>
    </citation>
    <scope>NUCLEOTIDE SEQUENCE [LARGE SCALE GENOMIC DNA]</scope>
    <source>
        <strain evidence="6">UBT1</strain>
    </source>
</reference>
<dbReference type="Proteomes" id="UP000070659">
    <property type="component" value="Unassembled WGS sequence"/>
</dbReference>
<evidence type="ECO:0000256" key="1">
    <source>
        <dbReference type="SAM" id="MobiDB-lite"/>
    </source>
</evidence>
<accession>A0A132MRJ4</accession>
<evidence type="ECO:0000313" key="7">
    <source>
        <dbReference type="Proteomes" id="UP000070659"/>
    </source>
</evidence>
<evidence type="ECO:0000313" key="3">
    <source>
        <dbReference type="EMBL" id="KWX01512.1"/>
    </source>
</evidence>
<dbReference type="EMBL" id="JYIK01000371">
    <property type="protein sequence ID" value="KWX10637.1"/>
    <property type="molecule type" value="Genomic_DNA"/>
</dbReference>
<gene>
    <name evidence="3" type="ORF">LI90_2544</name>
    <name evidence="2" type="ORF">TH66_16630</name>
    <name evidence="4" type="ORF">TR74_02445</name>
</gene>
<evidence type="ECO:0000313" key="5">
    <source>
        <dbReference type="Proteomes" id="UP000070188"/>
    </source>
</evidence>
<dbReference type="EMBL" id="LAXD01000001">
    <property type="protein sequence ID" value="KWX01512.1"/>
    <property type="molecule type" value="Genomic_DNA"/>
</dbReference>
<keyword evidence="5" id="KW-1185">Reference proteome</keyword>
<dbReference type="Proteomes" id="UP000070188">
    <property type="component" value="Unassembled WGS sequence"/>
</dbReference>
<reference evidence="3" key="4">
    <citation type="submission" date="2015-04" db="EMBL/GenBank/DDBJ databases">
        <title>Physiological reanalysis, assessment of diazotrophy, and genome sequences of multiple isolates of Streptomyces thermoautotrophicus.</title>
        <authorList>
            <person name="MacKellar D.C."/>
            <person name="Lieber L."/>
            <person name="Norman J."/>
            <person name="Bolger A."/>
            <person name="Tobin C."/>
            <person name="Murray J.W."/>
            <person name="Woodward J."/>
            <person name="Friesen M."/>
            <person name="Prell J."/>
        </authorList>
    </citation>
    <scope>NUCLEOTIDE SEQUENCE [LARGE SCALE GENOMIC DNA]</scope>
    <source>
        <strain evidence="3">H1</strain>
    </source>
</reference>
<organism evidence="2 7">
    <name type="scientific">Carbonactinospora thermoautotrophica</name>
    <dbReference type="NCBI Taxonomy" id="1469144"/>
    <lineage>
        <taxon>Bacteria</taxon>
        <taxon>Bacillati</taxon>
        <taxon>Actinomycetota</taxon>
        <taxon>Actinomycetes</taxon>
        <taxon>Kitasatosporales</taxon>
        <taxon>Carbonactinosporaceae</taxon>
        <taxon>Carbonactinospora</taxon>
    </lineage>
</organism>
<protein>
    <submittedName>
        <fullName evidence="2">Uncharacterized protein</fullName>
    </submittedName>
</protein>
<proteinExistence type="predicted"/>
<reference evidence="2 7" key="1">
    <citation type="submission" date="2015-02" db="EMBL/GenBank/DDBJ databases">
        <title>Physiological reanalysis, assessment of diazotrophy, and genome sequences of multiple isolates of Streptomyces thermoautotrophicus.</title>
        <authorList>
            <person name="MacKellar D.C."/>
            <person name="Lieber L."/>
            <person name="Norman J."/>
            <person name="Bolger A."/>
            <person name="Tobin C."/>
            <person name="Murray J.W."/>
            <person name="Prell J."/>
        </authorList>
    </citation>
    <scope>NUCLEOTIDE SEQUENCE [LARGE SCALE GENOMIC DNA]</scope>
    <source>
        <strain evidence="2 7">UBT1</strain>
    </source>
</reference>
<comment type="caution">
    <text evidence="2">The sequence shown here is derived from an EMBL/GenBank/DDBJ whole genome shotgun (WGS) entry which is preliminary data.</text>
</comment>
<dbReference type="Proteomes" id="UP000070598">
    <property type="component" value="Unassembled WGS sequence"/>
</dbReference>
<sequence>MLSSRRVGAMSNAATFDSAAYGAESRCWLLGSHRPRGESADQDEMTDGEVPGGASGWSTPPAAPGPR</sequence>
<evidence type="ECO:0000313" key="2">
    <source>
        <dbReference type="EMBL" id="KWX00414.1"/>
    </source>
</evidence>
<name>A0A132MRJ4_9ACTN</name>